<protein>
    <recommendedName>
        <fullName evidence="4 13">Tetraacyldisaccharide 4'-kinase</fullName>
        <ecNumber evidence="3 13">2.7.1.130</ecNumber>
    </recommendedName>
    <alternativeName>
        <fullName evidence="12 13">Lipid A 4'-kinase</fullName>
    </alternativeName>
</protein>
<dbReference type="NCBIfam" id="TIGR00682">
    <property type="entry name" value="lpxK"/>
    <property type="match status" value="1"/>
</dbReference>
<dbReference type="InterPro" id="IPR003758">
    <property type="entry name" value="LpxK"/>
</dbReference>
<dbReference type="HAMAP" id="MF_00409">
    <property type="entry name" value="LpxK"/>
    <property type="match status" value="1"/>
</dbReference>
<evidence type="ECO:0000256" key="4">
    <source>
        <dbReference type="ARBA" id="ARBA00016436"/>
    </source>
</evidence>
<feature type="binding site" evidence="13">
    <location>
        <begin position="59"/>
        <end position="66"/>
    </location>
    <ligand>
        <name>ATP</name>
        <dbReference type="ChEBI" id="CHEBI:30616"/>
    </ligand>
</feature>
<accession>A0ABV7J970</accession>
<evidence type="ECO:0000256" key="8">
    <source>
        <dbReference type="ARBA" id="ARBA00022741"/>
    </source>
</evidence>
<evidence type="ECO:0000313" key="15">
    <source>
        <dbReference type="Proteomes" id="UP001595533"/>
    </source>
</evidence>
<reference evidence="15" key="1">
    <citation type="journal article" date="2019" name="Int. J. Syst. Evol. Microbiol.">
        <title>The Global Catalogue of Microorganisms (GCM) 10K type strain sequencing project: providing services to taxonomists for standard genome sequencing and annotation.</title>
        <authorList>
            <consortium name="The Broad Institute Genomics Platform"/>
            <consortium name="The Broad Institute Genome Sequencing Center for Infectious Disease"/>
            <person name="Wu L."/>
            <person name="Ma J."/>
        </authorList>
    </citation>
    <scope>NUCLEOTIDE SEQUENCE [LARGE SCALE GENOMIC DNA]</scope>
    <source>
        <strain evidence="15">KCTC 42953</strain>
    </source>
</reference>
<evidence type="ECO:0000256" key="11">
    <source>
        <dbReference type="ARBA" id="ARBA00023098"/>
    </source>
</evidence>
<dbReference type="GO" id="GO:0009029">
    <property type="term" value="F:lipid-A 4'-kinase activity"/>
    <property type="evidence" value="ECO:0007669"/>
    <property type="project" value="UniProtKB-EC"/>
</dbReference>
<comment type="catalytic activity">
    <reaction evidence="13">
        <text>a lipid A disaccharide + ATP = a lipid IVA + ADP + H(+)</text>
        <dbReference type="Rhea" id="RHEA:67840"/>
        <dbReference type="ChEBI" id="CHEBI:15378"/>
        <dbReference type="ChEBI" id="CHEBI:30616"/>
        <dbReference type="ChEBI" id="CHEBI:176343"/>
        <dbReference type="ChEBI" id="CHEBI:176425"/>
        <dbReference type="ChEBI" id="CHEBI:456216"/>
        <dbReference type="EC" id="2.7.1.130"/>
    </reaction>
</comment>
<evidence type="ECO:0000256" key="3">
    <source>
        <dbReference type="ARBA" id="ARBA00012071"/>
    </source>
</evidence>
<sequence>MNEAKIRQRWYGGGHVGWFARLVSKLFASLVAFRRTLFGWKILKTHQLKVPVVVVGNITAGGGGKTPFVIWLALHLQSQGFKPGIVSRGYGGKRKVEPMFVTPNANPVASGDEALLMAQKTKLPVVVGKNRVKAAQTLIKQYHCNVIISDDGLQHYALGRDVEFVMLDANWKTGNGQMIPAGPLREPIERLQLVDLVIHKGAVEEGCFYDYKIDGIYQLNHPGVVRPLAEFRSQKILAMAGIANPESFFRLLSSAGFAIVKKPLPDHHEIQASDFPEASEMPVIITEKDAVKCQDLDLPHVWVVKLGVDVPTPTLEALNKALEEKLS</sequence>
<keyword evidence="8 13" id="KW-0547">Nucleotide-binding</keyword>
<comment type="caution">
    <text evidence="14">The sequence shown here is derived from an EMBL/GenBank/DDBJ whole genome shotgun (WGS) entry which is preliminary data.</text>
</comment>
<keyword evidence="11 13" id="KW-0443">Lipid metabolism</keyword>
<gene>
    <name evidence="13 14" type="primary">lpxK</name>
    <name evidence="14" type="ORF">ACFODZ_05185</name>
</gene>
<evidence type="ECO:0000256" key="1">
    <source>
        <dbReference type="ARBA" id="ARBA00002274"/>
    </source>
</evidence>
<dbReference type="EMBL" id="JBHRTS010000002">
    <property type="protein sequence ID" value="MFC3193627.1"/>
    <property type="molecule type" value="Genomic_DNA"/>
</dbReference>
<evidence type="ECO:0000256" key="6">
    <source>
        <dbReference type="ARBA" id="ARBA00022556"/>
    </source>
</evidence>
<comment type="similarity">
    <text evidence="13">Belongs to the LpxK family.</text>
</comment>
<dbReference type="SUPFAM" id="SSF52540">
    <property type="entry name" value="P-loop containing nucleoside triphosphate hydrolases"/>
    <property type="match status" value="1"/>
</dbReference>
<keyword evidence="6 13" id="KW-0441">Lipid A biosynthesis</keyword>
<dbReference type="PANTHER" id="PTHR42724">
    <property type="entry name" value="TETRAACYLDISACCHARIDE 4'-KINASE"/>
    <property type="match status" value="1"/>
</dbReference>
<dbReference type="Pfam" id="PF02606">
    <property type="entry name" value="LpxK"/>
    <property type="match status" value="1"/>
</dbReference>
<dbReference type="PANTHER" id="PTHR42724:SF1">
    <property type="entry name" value="TETRAACYLDISACCHARIDE 4'-KINASE, MITOCHONDRIAL-RELATED"/>
    <property type="match status" value="1"/>
</dbReference>
<name>A0ABV7J970_9GAMM</name>
<organism evidence="14 15">
    <name type="scientific">Marinicella sediminis</name>
    <dbReference type="NCBI Taxonomy" id="1792834"/>
    <lineage>
        <taxon>Bacteria</taxon>
        <taxon>Pseudomonadati</taxon>
        <taxon>Pseudomonadota</taxon>
        <taxon>Gammaproteobacteria</taxon>
        <taxon>Lysobacterales</taxon>
        <taxon>Marinicellaceae</taxon>
        <taxon>Marinicella</taxon>
    </lineage>
</organism>
<proteinExistence type="inferred from homology"/>
<keyword evidence="5 13" id="KW-0444">Lipid biosynthesis</keyword>
<keyword evidence="10 13" id="KW-0067">ATP-binding</keyword>
<comment type="pathway">
    <text evidence="2 13">Glycolipid biosynthesis; lipid IV(A) biosynthesis; lipid IV(A) from (3R)-3-hydroxytetradecanoyl-[acyl-carrier-protein] and UDP-N-acetyl-alpha-D-glucosamine: step 6/6.</text>
</comment>
<evidence type="ECO:0000256" key="2">
    <source>
        <dbReference type="ARBA" id="ARBA00004870"/>
    </source>
</evidence>
<evidence type="ECO:0000313" key="14">
    <source>
        <dbReference type="EMBL" id="MFC3193627.1"/>
    </source>
</evidence>
<dbReference type="EC" id="2.7.1.130" evidence="3 13"/>
<keyword evidence="7 13" id="KW-0808">Transferase</keyword>
<evidence type="ECO:0000256" key="10">
    <source>
        <dbReference type="ARBA" id="ARBA00022840"/>
    </source>
</evidence>
<dbReference type="InterPro" id="IPR027417">
    <property type="entry name" value="P-loop_NTPase"/>
</dbReference>
<evidence type="ECO:0000256" key="5">
    <source>
        <dbReference type="ARBA" id="ARBA00022516"/>
    </source>
</evidence>
<evidence type="ECO:0000256" key="13">
    <source>
        <dbReference type="HAMAP-Rule" id="MF_00409"/>
    </source>
</evidence>
<keyword evidence="15" id="KW-1185">Reference proteome</keyword>
<evidence type="ECO:0000256" key="9">
    <source>
        <dbReference type="ARBA" id="ARBA00022777"/>
    </source>
</evidence>
<evidence type="ECO:0000256" key="7">
    <source>
        <dbReference type="ARBA" id="ARBA00022679"/>
    </source>
</evidence>
<comment type="function">
    <text evidence="1 13">Transfers the gamma-phosphate of ATP to the 4'-position of a tetraacyldisaccharide 1-phosphate intermediate (termed DS-1-P) to form tetraacyldisaccharide 1,4'-bis-phosphate (lipid IVA).</text>
</comment>
<dbReference type="RefSeq" id="WP_157892999.1">
    <property type="nucleotide sequence ID" value="NZ_JBHRTS010000002.1"/>
</dbReference>
<evidence type="ECO:0000256" key="12">
    <source>
        <dbReference type="ARBA" id="ARBA00029757"/>
    </source>
</evidence>
<keyword evidence="9 13" id="KW-0418">Kinase</keyword>
<dbReference type="Proteomes" id="UP001595533">
    <property type="component" value="Unassembled WGS sequence"/>
</dbReference>